<reference evidence="1" key="1">
    <citation type="journal article" date="2019" name="bioRxiv">
        <title>The Genome of the Zebra Mussel, Dreissena polymorpha: A Resource for Invasive Species Research.</title>
        <authorList>
            <person name="McCartney M.A."/>
            <person name="Auch B."/>
            <person name="Kono T."/>
            <person name="Mallez S."/>
            <person name="Zhang Y."/>
            <person name="Obille A."/>
            <person name="Becker A."/>
            <person name="Abrahante J.E."/>
            <person name="Garbe J."/>
            <person name="Badalamenti J.P."/>
            <person name="Herman A."/>
            <person name="Mangelson H."/>
            <person name="Liachko I."/>
            <person name="Sullivan S."/>
            <person name="Sone E.D."/>
            <person name="Koren S."/>
            <person name="Silverstein K.A.T."/>
            <person name="Beckman K.B."/>
            <person name="Gohl D.M."/>
        </authorList>
    </citation>
    <scope>NUCLEOTIDE SEQUENCE</scope>
    <source>
        <strain evidence="1">Duluth1</strain>
        <tissue evidence="1">Whole animal</tissue>
    </source>
</reference>
<keyword evidence="2" id="KW-1185">Reference proteome</keyword>
<evidence type="ECO:0000313" key="2">
    <source>
        <dbReference type="Proteomes" id="UP000828390"/>
    </source>
</evidence>
<name>A0A9D4I209_DREPO</name>
<dbReference type="Proteomes" id="UP000828390">
    <property type="component" value="Unassembled WGS sequence"/>
</dbReference>
<accession>A0A9D4I209</accession>
<sequence>MRQCVVLRQENVQEWTTFLPSELIKHRGEATTVAFTTLCQQIWEESPRSGPSIWSYP</sequence>
<protein>
    <submittedName>
        <fullName evidence="1">Uncharacterized protein</fullName>
    </submittedName>
</protein>
<dbReference type="AlphaFoldDB" id="A0A9D4I209"/>
<organism evidence="1 2">
    <name type="scientific">Dreissena polymorpha</name>
    <name type="common">Zebra mussel</name>
    <name type="synonym">Mytilus polymorpha</name>
    <dbReference type="NCBI Taxonomy" id="45954"/>
    <lineage>
        <taxon>Eukaryota</taxon>
        <taxon>Metazoa</taxon>
        <taxon>Spiralia</taxon>
        <taxon>Lophotrochozoa</taxon>
        <taxon>Mollusca</taxon>
        <taxon>Bivalvia</taxon>
        <taxon>Autobranchia</taxon>
        <taxon>Heteroconchia</taxon>
        <taxon>Euheterodonta</taxon>
        <taxon>Imparidentia</taxon>
        <taxon>Neoheterodontei</taxon>
        <taxon>Myida</taxon>
        <taxon>Dreissenoidea</taxon>
        <taxon>Dreissenidae</taxon>
        <taxon>Dreissena</taxon>
    </lineage>
</organism>
<proteinExistence type="predicted"/>
<gene>
    <name evidence="1" type="ORF">DPMN_048079</name>
</gene>
<evidence type="ECO:0000313" key="1">
    <source>
        <dbReference type="EMBL" id="KAH3741354.1"/>
    </source>
</evidence>
<reference evidence="1" key="2">
    <citation type="submission" date="2020-11" db="EMBL/GenBank/DDBJ databases">
        <authorList>
            <person name="McCartney M.A."/>
            <person name="Auch B."/>
            <person name="Kono T."/>
            <person name="Mallez S."/>
            <person name="Becker A."/>
            <person name="Gohl D.M."/>
            <person name="Silverstein K.A.T."/>
            <person name="Koren S."/>
            <person name="Bechman K.B."/>
            <person name="Herman A."/>
            <person name="Abrahante J.E."/>
            <person name="Garbe J."/>
        </authorList>
    </citation>
    <scope>NUCLEOTIDE SEQUENCE</scope>
    <source>
        <strain evidence="1">Duluth1</strain>
        <tissue evidence="1">Whole animal</tissue>
    </source>
</reference>
<dbReference type="EMBL" id="JAIWYP010000011">
    <property type="protein sequence ID" value="KAH3741354.1"/>
    <property type="molecule type" value="Genomic_DNA"/>
</dbReference>
<comment type="caution">
    <text evidence="1">The sequence shown here is derived from an EMBL/GenBank/DDBJ whole genome shotgun (WGS) entry which is preliminary data.</text>
</comment>